<evidence type="ECO:0000259" key="3">
    <source>
        <dbReference type="SMART" id="SM01043"/>
    </source>
</evidence>
<evidence type="ECO:0000256" key="2">
    <source>
        <dbReference type="PROSITE-ProRule" id="PRU00339"/>
    </source>
</evidence>
<keyword evidence="1" id="KW-0902">Two-component regulatory system</keyword>
<feature type="domain" description="Bacterial transcriptional activator" evidence="3">
    <location>
        <begin position="63"/>
        <end position="209"/>
    </location>
</feature>
<accession>A0A7W3XUJ8</accession>
<dbReference type="PANTHER" id="PTHR35807">
    <property type="entry name" value="TRANSCRIPTIONAL REGULATOR REDD-RELATED"/>
    <property type="match status" value="1"/>
</dbReference>
<protein>
    <recommendedName>
        <fullName evidence="3">Bacterial transcriptional activator domain-containing protein</fullName>
    </recommendedName>
</protein>
<organism evidence="4 5">
    <name type="scientific">Streptomyces calidiresistens</name>
    <dbReference type="NCBI Taxonomy" id="1485586"/>
    <lineage>
        <taxon>Bacteria</taxon>
        <taxon>Bacillati</taxon>
        <taxon>Actinomycetota</taxon>
        <taxon>Actinomycetes</taxon>
        <taxon>Kitasatosporales</taxon>
        <taxon>Streptomycetaceae</taxon>
        <taxon>Streptomyces</taxon>
    </lineage>
</organism>
<keyword evidence="2" id="KW-0802">TPR repeat</keyword>
<dbReference type="Pfam" id="PF03704">
    <property type="entry name" value="BTAD"/>
    <property type="match status" value="1"/>
</dbReference>
<dbReference type="SUPFAM" id="SSF48452">
    <property type="entry name" value="TPR-like"/>
    <property type="match status" value="1"/>
</dbReference>
<keyword evidence="5" id="KW-1185">Reference proteome</keyword>
<evidence type="ECO:0000313" key="5">
    <source>
        <dbReference type="Proteomes" id="UP000530234"/>
    </source>
</evidence>
<dbReference type="InterPro" id="IPR019734">
    <property type="entry name" value="TPR_rpt"/>
</dbReference>
<proteinExistence type="predicted"/>
<dbReference type="SMART" id="SM01043">
    <property type="entry name" value="BTAD"/>
    <property type="match status" value="1"/>
</dbReference>
<dbReference type="PANTHER" id="PTHR35807:SF2">
    <property type="entry name" value="TRANSCRIPTIONAL ACTIVATOR DOMAIN"/>
    <property type="match status" value="1"/>
</dbReference>
<dbReference type="Gene3D" id="1.25.40.10">
    <property type="entry name" value="Tetratricopeptide repeat domain"/>
    <property type="match status" value="1"/>
</dbReference>
<dbReference type="InterPro" id="IPR011990">
    <property type="entry name" value="TPR-like_helical_dom_sf"/>
</dbReference>
<comment type="caution">
    <text evidence="4">The sequence shown here is derived from an EMBL/GenBank/DDBJ whole genome shotgun (WGS) entry which is preliminary data.</text>
</comment>
<gene>
    <name evidence="4" type="ORF">FOE67_00135</name>
</gene>
<dbReference type="Proteomes" id="UP000530234">
    <property type="component" value="Unassembled WGS sequence"/>
</dbReference>
<sequence length="234" mass="27084">MDQLIDIGWPDAAPEKAASGFHVAMHCLRRLLEPELRPGQKSSFIVRSGTGFYRFEPTENWWTDAQEVGRFFRWARDSDTRGDARRACFYYSRVTAYAIRPFLEEEEPHRPWLVPHRRRYEGLHSQALIRLIQIHEALGELDEALEYAYQLLRLDPYSELATTVVIEALLRLGRPDHARRQLYRFLQSIEQDLGASASSNLLTLRDRITHSPRADAVLGPSIRRADRHPPGPAR</sequence>
<dbReference type="InterPro" id="IPR051677">
    <property type="entry name" value="AfsR-DnrI-RedD_regulator"/>
</dbReference>
<dbReference type="AlphaFoldDB" id="A0A7W3XUJ8"/>
<reference evidence="5" key="1">
    <citation type="submission" date="2019-10" db="EMBL/GenBank/DDBJ databases">
        <title>Streptomyces sp. nov., a novel actinobacterium isolated from alkaline environment.</title>
        <authorList>
            <person name="Golinska P."/>
        </authorList>
    </citation>
    <scope>NUCLEOTIDE SEQUENCE [LARGE SCALE GENOMIC DNA]</scope>
    <source>
        <strain evidence="5">DSM 42108</strain>
    </source>
</reference>
<feature type="repeat" description="TPR" evidence="2">
    <location>
        <begin position="125"/>
        <end position="158"/>
    </location>
</feature>
<dbReference type="InterPro" id="IPR005158">
    <property type="entry name" value="BTAD"/>
</dbReference>
<dbReference type="EMBL" id="VKHS01000001">
    <property type="protein sequence ID" value="MBB0227960.1"/>
    <property type="molecule type" value="Genomic_DNA"/>
</dbReference>
<evidence type="ECO:0000313" key="4">
    <source>
        <dbReference type="EMBL" id="MBB0227960.1"/>
    </source>
</evidence>
<dbReference type="InterPro" id="IPR036388">
    <property type="entry name" value="WH-like_DNA-bd_sf"/>
</dbReference>
<name>A0A7W3XUJ8_9ACTN</name>
<evidence type="ECO:0000256" key="1">
    <source>
        <dbReference type="ARBA" id="ARBA00023012"/>
    </source>
</evidence>
<dbReference type="GO" id="GO:0000160">
    <property type="term" value="P:phosphorelay signal transduction system"/>
    <property type="evidence" value="ECO:0007669"/>
    <property type="project" value="UniProtKB-KW"/>
</dbReference>
<dbReference type="PROSITE" id="PS50005">
    <property type="entry name" value="TPR"/>
    <property type="match status" value="1"/>
</dbReference>
<dbReference type="Gene3D" id="1.10.10.10">
    <property type="entry name" value="Winged helix-like DNA-binding domain superfamily/Winged helix DNA-binding domain"/>
    <property type="match status" value="1"/>
</dbReference>